<protein>
    <submittedName>
        <fullName evidence="1">Uncharacterized protein</fullName>
    </submittedName>
</protein>
<comment type="caution">
    <text evidence="1">The sequence shown here is derived from an EMBL/GenBank/DDBJ whole genome shotgun (WGS) entry which is preliminary data.</text>
</comment>
<evidence type="ECO:0000313" key="1">
    <source>
        <dbReference type="EMBL" id="KAI3795502.1"/>
    </source>
</evidence>
<accession>A0ACB9HIA4</accession>
<reference evidence="1 2" key="2">
    <citation type="journal article" date="2022" name="Mol. Ecol. Resour.">
        <title>The genomes of chicory, endive, great burdock and yacon provide insights into Asteraceae paleo-polyploidization history and plant inulin production.</title>
        <authorList>
            <person name="Fan W."/>
            <person name="Wang S."/>
            <person name="Wang H."/>
            <person name="Wang A."/>
            <person name="Jiang F."/>
            <person name="Liu H."/>
            <person name="Zhao H."/>
            <person name="Xu D."/>
            <person name="Zhang Y."/>
        </authorList>
    </citation>
    <scope>NUCLEOTIDE SEQUENCE [LARGE SCALE GENOMIC DNA]</scope>
    <source>
        <strain evidence="2">cv. Yunnan</strain>
        <tissue evidence="1">Leaves</tissue>
    </source>
</reference>
<evidence type="ECO:0000313" key="2">
    <source>
        <dbReference type="Proteomes" id="UP001056120"/>
    </source>
</evidence>
<organism evidence="1 2">
    <name type="scientific">Smallanthus sonchifolius</name>
    <dbReference type="NCBI Taxonomy" id="185202"/>
    <lineage>
        <taxon>Eukaryota</taxon>
        <taxon>Viridiplantae</taxon>
        <taxon>Streptophyta</taxon>
        <taxon>Embryophyta</taxon>
        <taxon>Tracheophyta</taxon>
        <taxon>Spermatophyta</taxon>
        <taxon>Magnoliopsida</taxon>
        <taxon>eudicotyledons</taxon>
        <taxon>Gunneridae</taxon>
        <taxon>Pentapetalae</taxon>
        <taxon>asterids</taxon>
        <taxon>campanulids</taxon>
        <taxon>Asterales</taxon>
        <taxon>Asteraceae</taxon>
        <taxon>Asteroideae</taxon>
        <taxon>Heliantheae alliance</taxon>
        <taxon>Millerieae</taxon>
        <taxon>Smallanthus</taxon>
    </lineage>
</organism>
<sequence>MCLLDERKQRPSMGVVLQELEKVLEFLEPKEAPELHEVEEELQKPVETLRTQSYEIEKSEVKNLPISNIQTDNPLPSDYKQFIYYSNTKMMKKPQRDAVFPTKEEAYSILSTGVLIKVSSQVNIWFWITKSGGKKCFVLSPTLLSYDKQLVKLARITSNESRYTHIFPLPLSTSFSYTLHVSLTLSFIGMRFQVPKGIFSKDTTYGCYLVYKMPQHFVCETKVKMKLHDDDEGVITCLSISQSSGPDGVERSINKHKTFQVPQKREYGWLEVNLGNKTDIQWTKDQLLPRESIWKSSCLCTCYNEPHNVSDDGFSLEPKHFSNINVIMCPIDDAAPELTVEGIEFRPL</sequence>
<reference evidence="2" key="1">
    <citation type="journal article" date="2022" name="Mol. Ecol. Resour.">
        <title>The genomes of chicory, endive, great burdock and yacon provide insights into Asteraceae palaeo-polyploidization history and plant inulin production.</title>
        <authorList>
            <person name="Fan W."/>
            <person name="Wang S."/>
            <person name="Wang H."/>
            <person name="Wang A."/>
            <person name="Jiang F."/>
            <person name="Liu H."/>
            <person name="Zhao H."/>
            <person name="Xu D."/>
            <person name="Zhang Y."/>
        </authorList>
    </citation>
    <scope>NUCLEOTIDE SEQUENCE [LARGE SCALE GENOMIC DNA]</scope>
    <source>
        <strain evidence="2">cv. Yunnan</strain>
    </source>
</reference>
<dbReference type="EMBL" id="CM042029">
    <property type="protein sequence ID" value="KAI3795502.1"/>
    <property type="molecule type" value="Genomic_DNA"/>
</dbReference>
<gene>
    <name evidence="1" type="ORF">L1987_38157</name>
</gene>
<dbReference type="Proteomes" id="UP001056120">
    <property type="component" value="Linkage Group LG12"/>
</dbReference>
<name>A0ACB9HIA4_9ASTR</name>
<keyword evidence="2" id="KW-1185">Reference proteome</keyword>
<proteinExistence type="predicted"/>